<dbReference type="EMBL" id="JBJXBP010000004">
    <property type="protein sequence ID" value="KAL3835433.1"/>
    <property type="molecule type" value="Genomic_DNA"/>
</dbReference>
<evidence type="ECO:0000313" key="1">
    <source>
        <dbReference type="EMBL" id="KAL3835433.1"/>
    </source>
</evidence>
<organism evidence="1 2">
    <name type="scientific">Penstemon smallii</name>
    <dbReference type="NCBI Taxonomy" id="265156"/>
    <lineage>
        <taxon>Eukaryota</taxon>
        <taxon>Viridiplantae</taxon>
        <taxon>Streptophyta</taxon>
        <taxon>Embryophyta</taxon>
        <taxon>Tracheophyta</taxon>
        <taxon>Spermatophyta</taxon>
        <taxon>Magnoliopsida</taxon>
        <taxon>eudicotyledons</taxon>
        <taxon>Gunneridae</taxon>
        <taxon>Pentapetalae</taxon>
        <taxon>asterids</taxon>
        <taxon>lamiids</taxon>
        <taxon>Lamiales</taxon>
        <taxon>Plantaginaceae</taxon>
        <taxon>Cheloneae</taxon>
        <taxon>Penstemon</taxon>
    </lineage>
</organism>
<name>A0ABD3TFY4_9LAMI</name>
<accession>A0ABD3TFY4</accession>
<evidence type="ECO:0000313" key="2">
    <source>
        <dbReference type="Proteomes" id="UP001634393"/>
    </source>
</evidence>
<dbReference type="Proteomes" id="UP001634393">
    <property type="component" value="Unassembled WGS sequence"/>
</dbReference>
<sequence length="85" mass="9757">MHILLPDHSFYYAVLSPGCDSTQLKALLDRIAMFSEIELLLKIAYNPNGNFNLHEFHYALNKLPTNEFSLNPIIMELPEASKCFE</sequence>
<gene>
    <name evidence="1" type="ORF">ACJIZ3_010169</name>
</gene>
<protein>
    <submittedName>
        <fullName evidence="1">Uncharacterized protein</fullName>
    </submittedName>
</protein>
<reference evidence="1 2" key="1">
    <citation type="submission" date="2024-12" db="EMBL/GenBank/DDBJ databases">
        <title>The unique morphological basis and parallel evolutionary history of personate flowers in Penstemon.</title>
        <authorList>
            <person name="Depatie T.H."/>
            <person name="Wessinger C.A."/>
        </authorList>
    </citation>
    <scope>NUCLEOTIDE SEQUENCE [LARGE SCALE GENOMIC DNA]</scope>
    <source>
        <strain evidence="1">WTNN_2</strain>
        <tissue evidence="1">Leaf</tissue>
    </source>
</reference>
<proteinExistence type="predicted"/>
<keyword evidence="2" id="KW-1185">Reference proteome</keyword>
<dbReference type="AlphaFoldDB" id="A0ABD3TFY4"/>
<comment type="caution">
    <text evidence="1">The sequence shown here is derived from an EMBL/GenBank/DDBJ whole genome shotgun (WGS) entry which is preliminary data.</text>
</comment>